<comment type="caution">
    <text evidence="3">The sequence shown here is derived from an EMBL/GenBank/DDBJ whole genome shotgun (WGS) entry which is preliminary data.</text>
</comment>
<evidence type="ECO:0000313" key="3">
    <source>
        <dbReference type="EMBL" id="GFY73238.1"/>
    </source>
</evidence>
<dbReference type="InterPro" id="IPR013642">
    <property type="entry name" value="CLCA_N"/>
</dbReference>
<dbReference type="Gene3D" id="3.40.50.410">
    <property type="entry name" value="von Willebrand factor, type A domain"/>
    <property type="match status" value="1"/>
</dbReference>
<dbReference type="AlphaFoldDB" id="A0A8X6YJ06"/>
<evidence type="ECO:0000313" key="4">
    <source>
        <dbReference type="Proteomes" id="UP000886998"/>
    </source>
</evidence>
<dbReference type="Proteomes" id="UP000886998">
    <property type="component" value="Unassembled WGS sequence"/>
</dbReference>
<dbReference type="SUPFAM" id="SSF53300">
    <property type="entry name" value="vWA-like"/>
    <property type="match status" value="1"/>
</dbReference>
<feature type="domain" description="Calcium-activated chloride channel N-terminal" evidence="2">
    <location>
        <begin position="27"/>
        <end position="273"/>
    </location>
</feature>
<dbReference type="InterPro" id="IPR036465">
    <property type="entry name" value="vWFA_dom_sf"/>
</dbReference>
<evidence type="ECO:0000259" key="2">
    <source>
        <dbReference type="Pfam" id="PF08434"/>
    </source>
</evidence>
<keyword evidence="1" id="KW-0732">Signal</keyword>
<dbReference type="Pfam" id="PF08434">
    <property type="entry name" value="CLCA"/>
    <property type="match status" value="1"/>
</dbReference>
<keyword evidence="4" id="KW-1185">Reference proteome</keyword>
<dbReference type="OrthoDB" id="687730at2759"/>
<accession>A0A8X6YJ06</accession>
<gene>
    <name evidence="3" type="primary">Clca2</name>
    <name evidence="3" type="ORF">TNIN_399001</name>
</gene>
<evidence type="ECO:0000256" key="1">
    <source>
        <dbReference type="SAM" id="SignalP"/>
    </source>
</evidence>
<proteinExistence type="predicted"/>
<reference evidence="3" key="1">
    <citation type="submission" date="2020-08" db="EMBL/GenBank/DDBJ databases">
        <title>Multicomponent nature underlies the extraordinary mechanical properties of spider dragline silk.</title>
        <authorList>
            <person name="Kono N."/>
            <person name="Nakamura H."/>
            <person name="Mori M."/>
            <person name="Yoshida Y."/>
            <person name="Ohtoshi R."/>
            <person name="Malay A.D."/>
            <person name="Moran D.A.P."/>
            <person name="Tomita M."/>
            <person name="Numata K."/>
            <person name="Arakawa K."/>
        </authorList>
    </citation>
    <scope>NUCLEOTIDE SEQUENCE</scope>
</reference>
<name>A0A8X6YJ06_9ARAC</name>
<feature type="chain" id="PRO_5036445645" evidence="1">
    <location>
        <begin position="20"/>
        <end position="724"/>
    </location>
</feature>
<sequence>MFWGLYLQFIVLTYTIARSTVSIDLTGGYKNVIVAIDPKVPESKIKSYLDELKTLFRNASKILNTATRGQTFFEEIVLAVPKKYRFALSELEWISDESYFANPDLIVTSEDPFSGPYALQNEGCGRPGLRIHIPEEFISSKDTDKAKSLVKEWAKYRYGVFDESGFVGDELYPACYTIPGSDLIEVTDCSDKEVIYNFRKNSKENPALCNPVPAYGKNNHVTSSLMSKTELPQVTHFCDDDSHPHNVNLPTKQNSLCREQSTWKVISQHQDFKFKPIGRKRKIESLISFKYVMESEMRLIVAVDTSNNMLQNDRLDMVRNAFSYFVLYNVPDNSVIGLKNLKNKDSSLFLVSIKAPADAEMLIDSFPEAYGEEEVCIHCGIEQAIQTLKTQSGISRGQIMVISATDIDESWMKSLRNALLKSEVKLHVLYFKQRLRDAPLLQKLAKISEGSFFYIPDNFKSGSSVSSLTLIYEAFRSIYKSFSWMNENHVLVEQKTFLKDSCITCLISFQSDNTMESFQVLLTGPQFLVGPPAVRDKTILSNGNQNFSAGHSSFSYKIKIPAYVFTIKNPKSNIWSLTFERRPGYNKPLVVIIRSSAKKDGIITMKSWINIEETPKAELPKHPQTKFYAEVKKGYLPVSNATVYASLYHPESRDEIKLDLMDNGDGDPDITANDGIFSRYFSEVPKSGYYILTVIAEAYSLSLNNSVPVLQSFRFCKFISTVKM</sequence>
<dbReference type="EMBL" id="BMAV01019938">
    <property type="protein sequence ID" value="GFY73238.1"/>
    <property type="molecule type" value="Genomic_DNA"/>
</dbReference>
<organism evidence="3 4">
    <name type="scientific">Trichonephila inaurata madagascariensis</name>
    <dbReference type="NCBI Taxonomy" id="2747483"/>
    <lineage>
        <taxon>Eukaryota</taxon>
        <taxon>Metazoa</taxon>
        <taxon>Ecdysozoa</taxon>
        <taxon>Arthropoda</taxon>
        <taxon>Chelicerata</taxon>
        <taxon>Arachnida</taxon>
        <taxon>Araneae</taxon>
        <taxon>Araneomorphae</taxon>
        <taxon>Entelegynae</taxon>
        <taxon>Araneoidea</taxon>
        <taxon>Nephilidae</taxon>
        <taxon>Trichonephila</taxon>
        <taxon>Trichonephila inaurata</taxon>
    </lineage>
</organism>
<dbReference type="GO" id="GO:0032991">
    <property type="term" value="C:protein-containing complex"/>
    <property type="evidence" value="ECO:0007669"/>
    <property type="project" value="UniProtKB-ARBA"/>
</dbReference>
<protein>
    <submittedName>
        <fullName evidence="3">Calcium-activated chloride channel regulator 2</fullName>
    </submittedName>
</protein>
<feature type="signal peptide" evidence="1">
    <location>
        <begin position="1"/>
        <end position="19"/>
    </location>
</feature>